<proteinExistence type="predicted"/>
<dbReference type="EMBL" id="BART01033608">
    <property type="protein sequence ID" value="GAH09177.1"/>
    <property type="molecule type" value="Genomic_DNA"/>
</dbReference>
<evidence type="ECO:0000313" key="1">
    <source>
        <dbReference type="EMBL" id="GAH09177.1"/>
    </source>
</evidence>
<dbReference type="AlphaFoldDB" id="X1CN26"/>
<comment type="caution">
    <text evidence="1">The sequence shown here is derived from an EMBL/GenBank/DDBJ whole genome shotgun (WGS) entry which is preliminary data.</text>
</comment>
<gene>
    <name evidence="1" type="ORF">S01H4_57689</name>
</gene>
<feature type="non-terminal residue" evidence="1">
    <location>
        <position position="47"/>
    </location>
</feature>
<accession>X1CN26</accession>
<organism evidence="1">
    <name type="scientific">marine sediment metagenome</name>
    <dbReference type="NCBI Taxonomy" id="412755"/>
    <lineage>
        <taxon>unclassified sequences</taxon>
        <taxon>metagenomes</taxon>
        <taxon>ecological metagenomes</taxon>
    </lineage>
</organism>
<sequence>MKSFIEELCETFPESPELIALTLLVDTMMEDDEMSVLEKYFEELQPH</sequence>
<protein>
    <submittedName>
        <fullName evidence="1">Uncharacterized protein</fullName>
    </submittedName>
</protein>
<name>X1CN26_9ZZZZ</name>
<reference evidence="1" key="1">
    <citation type="journal article" date="2014" name="Front. Microbiol.">
        <title>High frequency of phylogenetically diverse reductive dehalogenase-homologous genes in deep subseafloor sedimentary metagenomes.</title>
        <authorList>
            <person name="Kawai M."/>
            <person name="Futagami T."/>
            <person name="Toyoda A."/>
            <person name="Takaki Y."/>
            <person name="Nishi S."/>
            <person name="Hori S."/>
            <person name="Arai W."/>
            <person name="Tsubouchi T."/>
            <person name="Morono Y."/>
            <person name="Uchiyama I."/>
            <person name="Ito T."/>
            <person name="Fujiyama A."/>
            <person name="Inagaki F."/>
            <person name="Takami H."/>
        </authorList>
    </citation>
    <scope>NUCLEOTIDE SEQUENCE</scope>
    <source>
        <strain evidence="1">Expedition CK06-06</strain>
    </source>
</reference>